<proteinExistence type="predicted"/>
<evidence type="ECO:0000313" key="3">
    <source>
        <dbReference type="Proteomes" id="UP001140949"/>
    </source>
</evidence>
<protein>
    <submittedName>
        <fullName evidence="2">Pollen-specific leucine-rich repeat extensin-like protein 3</fullName>
    </submittedName>
</protein>
<evidence type="ECO:0000256" key="1">
    <source>
        <dbReference type="SAM" id="MobiDB-lite"/>
    </source>
</evidence>
<reference evidence="2" key="1">
    <citation type="journal article" date="2023" name="GigaByte">
        <title>Genome assembly of the bearded iris, Iris pallida Lam.</title>
        <authorList>
            <person name="Bruccoleri R.E."/>
            <person name="Oakeley E.J."/>
            <person name="Faust A.M.E."/>
            <person name="Altorfer M."/>
            <person name="Dessus-Babus S."/>
            <person name="Burckhardt D."/>
            <person name="Oertli M."/>
            <person name="Naumann U."/>
            <person name="Petersen F."/>
            <person name="Wong J."/>
        </authorList>
    </citation>
    <scope>NUCLEOTIDE SEQUENCE</scope>
    <source>
        <strain evidence="2">GSM-AAB239-AS_SAM_17_03QT</strain>
    </source>
</reference>
<evidence type="ECO:0000313" key="2">
    <source>
        <dbReference type="EMBL" id="KAJ6841856.1"/>
    </source>
</evidence>
<reference evidence="2" key="2">
    <citation type="submission" date="2023-04" db="EMBL/GenBank/DDBJ databases">
        <authorList>
            <person name="Bruccoleri R.E."/>
            <person name="Oakeley E.J."/>
            <person name="Faust A.-M."/>
            <person name="Dessus-Babus S."/>
            <person name="Altorfer M."/>
            <person name="Burckhardt D."/>
            <person name="Oertli M."/>
            <person name="Naumann U."/>
            <person name="Petersen F."/>
            <person name="Wong J."/>
        </authorList>
    </citation>
    <scope>NUCLEOTIDE SEQUENCE</scope>
    <source>
        <strain evidence="2">GSM-AAB239-AS_SAM_17_03QT</strain>
        <tissue evidence="2">Leaf</tissue>
    </source>
</reference>
<name>A0AAX6HLC3_IRIPA</name>
<feature type="compositionally biased region" description="Low complexity" evidence="1">
    <location>
        <begin position="25"/>
        <end position="34"/>
    </location>
</feature>
<feature type="region of interest" description="Disordered" evidence="1">
    <location>
        <begin position="1"/>
        <end position="43"/>
    </location>
</feature>
<sequence>MPLSRSPQPPSGAASGVDVTDRSRAPTSSPRSSTEVVHPRQEPPLVLNQISIRSGLSSHWISSSSTTCCRTERATA</sequence>
<dbReference type="EMBL" id="JANAVB010008234">
    <property type="protein sequence ID" value="KAJ6841856.1"/>
    <property type="molecule type" value="Genomic_DNA"/>
</dbReference>
<keyword evidence="3" id="KW-1185">Reference proteome</keyword>
<dbReference type="AlphaFoldDB" id="A0AAX6HLC3"/>
<accession>A0AAX6HLC3</accession>
<organism evidence="2 3">
    <name type="scientific">Iris pallida</name>
    <name type="common">Sweet iris</name>
    <dbReference type="NCBI Taxonomy" id="29817"/>
    <lineage>
        <taxon>Eukaryota</taxon>
        <taxon>Viridiplantae</taxon>
        <taxon>Streptophyta</taxon>
        <taxon>Embryophyta</taxon>
        <taxon>Tracheophyta</taxon>
        <taxon>Spermatophyta</taxon>
        <taxon>Magnoliopsida</taxon>
        <taxon>Liliopsida</taxon>
        <taxon>Asparagales</taxon>
        <taxon>Iridaceae</taxon>
        <taxon>Iridoideae</taxon>
        <taxon>Irideae</taxon>
        <taxon>Iris</taxon>
    </lineage>
</organism>
<dbReference type="Proteomes" id="UP001140949">
    <property type="component" value="Unassembled WGS sequence"/>
</dbReference>
<comment type="caution">
    <text evidence="2">The sequence shown here is derived from an EMBL/GenBank/DDBJ whole genome shotgun (WGS) entry which is preliminary data.</text>
</comment>
<gene>
    <name evidence="2" type="ORF">M6B38_305840</name>
</gene>